<gene>
    <name evidence="2" type="ORF">BaRGS_00013605</name>
</gene>
<feature type="compositionally biased region" description="Basic and acidic residues" evidence="1">
    <location>
        <begin position="1"/>
        <end position="39"/>
    </location>
</feature>
<evidence type="ECO:0000313" key="2">
    <source>
        <dbReference type="EMBL" id="KAK7495195.1"/>
    </source>
</evidence>
<feature type="non-terminal residue" evidence="2">
    <location>
        <position position="78"/>
    </location>
</feature>
<dbReference type="Proteomes" id="UP001519460">
    <property type="component" value="Unassembled WGS sequence"/>
</dbReference>
<comment type="caution">
    <text evidence="2">The sequence shown here is derived from an EMBL/GenBank/DDBJ whole genome shotgun (WGS) entry which is preliminary data.</text>
</comment>
<evidence type="ECO:0000256" key="1">
    <source>
        <dbReference type="SAM" id="MobiDB-lite"/>
    </source>
</evidence>
<keyword evidence="3" id="KW-1185">Reference proteome</keyword>
<evidence type="ECO:0000313" key="3">
    <source>
        <dbReference type="Proteomes" id="UP001519460"/>
    </source>
</evidence>
<dbReference type="AlphaFoldDB" id="A0ABD0L7H9"/>
<name>A0ABD0L7H9_9CAEN</name>
<reference evidence="2 3" key="1">
    <citation type="journal article" date="2023" name="Sci. Data">
        <title>Genome assembly of the Korean intertidal mud-creeper Batillaria attramentaria.</title>
        <authorList>
            <person name="Patra A.K."/>
            <person name="Ho P.T."/>
            <person name="Jun S."/>
            <person name="Lee S.J."/>
            <person name="Kim Y."/>
            <person name="Won Y.J."/>
        </authorList>
    </citation>
    <scope>NUCLEOTIDE SEQUENCE [LARGE SCALE GENOMIC DNA]</scope>
    <source>
        <strain evidence="2">Wonlab-2016</strain>
    </source>
</reference>
<dbReference type="EMBL" id="JACVVK020000077">
    <property type="protein sequence ID" value="KAK7495195.1"/>
    <property type="molecule type" value="Genomic_DNA"/>
</dbReference>
<proteinExistence type="predicted"/>
<accession>A0ABD0L7H9</accession>
<sequence length="78" mass="9177">ELQREKEHVNHTISSLEERLENETSELRNELQEERESSHHTITSLQQSLEEETSLKNDALQNVTLLLERVRQLEGGKR</sequence>
<organism evidence="2 3">
    <name type="scientific">Batillaria attramentaria</name>
    <dbReference type="NCBI Taxonomy" id="370345"/>
    <lineage>
        <taxon>Eukaryota</taxon>
        <taxon>Metazoa</taxon>
        <taxon>Spiralia</taxon>
        <taxon>Lophotrochozoa</taxon>
        <taxon>Mollusca</taxon>
        <taxon>Gastropoda</taxon>
        <taxon>Caenogastropoda</taxon>
        <taxon>Sorbeoconcha</taxon>
        <taxon>Cerithioidea</taxon>
        <taxon>Batillariidae</taxon>
        <taxon>Batillaria</taxon>
    </lineage>
</organism>
<feature type="region of interest" description="Disordered" evidence="1">
    <location>
        <begin position="1"/>
        <end position="50"/>
    </location>
</feature>
<protein>
    <submittedName>
        <fullName evidence="2">Uncharacterized protein</fullName>
    </submittedName>
</protein>
<feature type="non-terminal residue" evidence="2">
    <location>
        <position position="1"/>
    </location>
</feature>